<gene>
    <name evidence="4" type="ORF">CGZ94_13705</name>
</gene>
<dbReference type="InterPro" id="IPR002641">
    <property type="entry name" value="PNPLA_dom"/>
</dbReference>
<feature type="short sequence motif" description="GXGXXG" evidence="2">
    <location>
        <begin position="18"/>
        <end position="23"/>
    </location>
</feature>
<evidence type="ECO:0000313" key="4">
    <source>
        <dbReference type="EMBL" id="OYO13006.1"/>
    </source>
</evidence>
<dbReference type="PANTHER" id="PTHR46394">
    <property type="entry name" value="ANNEXIN"/>
    <property type="match status" value="1"/>
</dbReference>
<keyword evidence="5" id="KW-1185">Reference proteome</keyword>
<dbReference type="Pfam" id="PF01734">
    <property type="entry name" value="Patatin"/>
    <property type="match status" value="1"/>
</dbReference>
<name>A0A255GES2_9ACTN</name>
<proteinExistence type="predicted"/>
<evidence type="ECO:0000256" key="1">
    <source>
        <dbReference type="ARBA" id="ARBA00023098"/>
    </source>
</evidence>
<feature type="active site" description="Proton acceptor" evidence="2">
    <location>
        <position position="212"/>
    </location>
</feature>
<dbReference type="GO" id="GO:0016787">
    <property type="term" value="F:hydrolase activity"/>
    <property type="evidence" value="ECO:0007669"/>
    <property type="project" value="UniProtKB-UniRule"/>
</dbReference>
<dbReference type="EMBL" id="NMVO01000014">
    <property type="protein sequence ID" value="OYO13006.1"/>
    <property type="molecule type" value="Genomic_DNA"/>
</dbReference>
<protein>
    <recommendedName>
        <fullName evidence="3">PNPLA domain-containing protein</fullName>
    </recommendedName>
</protein>
<comment type="caution">
    <text evidence="4">The sequence shown here is derived from an EMBL/GenBank/DDBJ whole genome shotgun (WGS) entry which is preliminary data.</text>
</comment>
<dbReference type="OrthoDB" id="9770965at2"/>
<evidence type="ECO:0000259" key="3">
    <source>
        <dbReference type="PROSITE" id="PS51635"/>
    </source>
</evidence>
<feature type="short sequence motif" description="GXSXG" evidence="2">
    <location>
        <begin position="45"/>
        <end position="49"/>
    </location>
</feature>
<organism evidence="4 5">
    <name type="scientific">Enemella evansiae</name>
    <dbReference type="NCBI Taxonomy" id="2016499"/>
    <lineage>
        <taxon>Bacteria</taxon>
        <taxon>Bacillati</taxon>
        <taxon>Actinomycetota</taxon>
        <taxon>Actinomycetes</taxon>
        <taxon>Propionibacteriales</taxon>
        <taxon>Propionibacteriaceae</taxon>
        <taxon>Enemella</taxon>
    </lineage>
</organism>
<dbReference type="InterPro" id="IPR052580">
    <property type="entry name" value="Lipid_Hydrolase"/>
</dbReference>
<dbReference type="AlphaFoldDB" id="A0A255GES2"/>
<feature type="active site" description="Nucleophile" evidence="2">
    <location>
        <position position="47"/>
    </location>
</feature>
<sequence length="326" mass="34911">MAPDETPATRPADLVMEGGGVKGIAFGGVLEVLAARGYRFERCAGTSAGAISAALVAALQRAGESPDRVREVAATMDFQRLRDSGPLGRALGPFHTVGDVASLLVRGGLYRGDYLADWLGGVLGDLGVRVFGDLRRVDPGSALPPEREYRLVVVTSDLSRRRMTLFPWDAASYGLDPDELSVAQAVRASAAIPFVFQPVRLRTPDGTASLVDGGILSNYPITIFDQPDRAQSRWPTIGVRLSAREGDRPVEPVNNALDIGIAVIDTAMTGADARHIDDPDTIARTIFVDAGSVRPTDFSISPERQYELIQRGRDATEKWLGDRGAG</sequence>
<dbReference type="Gene3D" id="3.40.1090.10">
    <property type="entry name" value="Cytosolic phospholipase A2 catalytic domain"/>
    <property type="match status" value="2"/>
</dbReference>
<dbReference type="PANTHER" id="PTHR46394:SF1">
    <property type="entry name" value="PNPLA DOMAIN-CONTAINING PROTEIN"/>
    <property type="match status" value="1"/>
</dbReference>
<dbReference type="PROSITE" id="PS51635">
    <property type="entry name" value="PNPLA"/>
    <property type="match status" value="1"/>
</dbReference>
<evidence type="ECO:0000313" key="5">
    <source>
        <dbReference type="Proteomes" id="UP000215896"/>
    </source>
</evidence>
<dbReference type="SUPFAM" id="SSF52151">
    <property type="entry name" value="FabD/lysophospholipase-like"/>
    <property type="match status" value="1"/>
</dbReference>
<feature type="domain" description="PNPLA" evidence="3">
    <location>
        <begin position="14"/>
        <end position="225"/>
    </location>
</feature>
<keyword evidence="2" id="KW-0442">Lipid degradation</keyword>
<feature type="short sequence motif" description="DGA/G" evidence="2">
    <location>
        <begin position="212"/>
        <end position="214"/>
    </location>
</feature>
<accession>A0A255GES2</accession>
<keyword evidence="2" id="KW-0378">Hydrolase</keyword>
<evidence type="ECO:0000256" key="2">
    <source>
        <dbReference type="PROSITE-ProRule" id="PRU01161"/>
    </source>
</evidence>
<reference evidence="4 5" key="1">
    <citation type="submission" date="2017-07" db="EMBL/GenBank/DDBJ databases">
        <title>Draft whole genome sequences of clinical Proprionibacteriaceae strains.</title>
        <authorList>
            <person name="Bernier A.-M."/>
            <person name="Bernard K."/>
            <person name="Domingo M.-C."/>
        </authorList>
    </citation>
    <scope>NUCLEOTIDE SEQUENCE [LARGE SCALE GENOMIC DNA]</scope>
    <source>
        <strain evidence="4 5">NML 030167</strain>
    </source>
</reference>
<dbReference type="GO" id="GO:0016042">
    <property type="term" value="P:lipid catabolic process"/>
    <property type="evidence" value="ECO:0007669"/>
    <property type="project" value="UniProtKB-UniRule"/>
</dbReference>
<dbReference type="InterPro" id="IPR016035">
    <property type="entry name" value="Acyl_Trfase/lysoPLipase"/>
</dbReference>
<dbReference type="CDD" id="cd07207">
    <property type="entry name" value="Pat_ExoU_VipD_like"/>
    <property type="match status" value="1"/>
</dbReference>
<dbReference type="Proteomes" id="UP000215896">
    <property type="component" value="Unassembled WGS sequence"/>
</dbReference>
<keyword evidence="1 2" id="KW-0443">Lipid metabolism</keyword>